<keyword evidence="2" id="KW-1185">Reference proteome</keyword>
<sequence>MSDTPFDQGVQARLNDLPTAACRYPQGSTMQRGWMNGWSERQVVERTHRSLAIDELNVEDLLHDPAPAAIAKLFRPTGDPDEG</sequence>
<protein>
    <submittedName>
        <fullName evidence="1">Uncharacterized protein</fullName>
    </submittedName>
</protein>
<comment type="caution">
    <text evidence="1">The sequence shown here is derived from an EMBL/GenBank/DDBJ whole genome shotgun (WGS) entry which is preliminary data.</text>
</comment>
<proteinExistence type="predicted"/>
<evidence type="ECO:0000313" key="2">
    <source>
        <dbReference type="Proteomes" id="UP000432089"/>
    </source>
</evidence>
<dbReference type="EMBL" id="VZDO01000002">
    <property type="protein sequence ID" value="KAB0682071.1"/>
    <property type="molecule type" value="Genomic_DNA"/>
</dbReference>
<name>A0A7V7TY91_9HYPH</name>
<organism evidence="1 2">
    <name type="scientific">Plantimonas leprariae</name>
    <dbReference type="NCBI Taxonomy" id="2615207"/>
    <lineage>
        <taxon>Bacteria</taxon>
        <taxon>Pseudomonadati</taxon>
        <taxon>Pseudomonadota</taxon>
        <taxon>Alphaproteobacteria</taxon>
        <taxon>Hyphomicrobiales</taxon>
        <taxon>Aurantimonadaceae</taxon>
        <taxon>Plantimonas</taxon>
    </lineage>
</organism>
<accession>A0A7V7TY91</accession>
<dbReference type="AlphaFoldDB" id="A0A7V7TY91"/>
<gene>
    <name evidence="1" type="ORF">F6X38_04535</name>
</gene>
<dbReference type="Proteomes" id="UP000432089">
    <property type="component" value="Unassembled WGS sequence"/>
</dbReference>
<reference evidence="1 2" key="1">
    <citation type="submission" date="2019-09" db="EMBL/GenBank/DDBJ databases">
        <title>YIM 132180 draft genome.</title>
        <authorList>
            <person name="Zhang K."/>
        </authorList>
    </citation>
    <scope>NUCLEOTIDE SEQUENCE [LARGE SCALE GENOMIC DNA]</scope>
    <source>
        <strain evidence="1 2">YIM 132180</strain>
    </source>
</reference>
<dbReference type="RefSeq" id="WP_150968330.1">
    <property type="nucleotide sequence ID" value="NZ_VZDO01000002.1"/>
</dbReference>
<evidence type="ECO:0000313" key="1">
    <source>
        <dbReference type="EMBL" id="KAB0682071.1"/>
    </source>
</evidence>